<organism evidence="2 3">
    <name type="scientific">Amycolatopsis ultiminotia</name>
    <dbReference type="NCBI Taxonomy" id="543629"/>
    <lineage>
        <taxon>Bacteria</taxon>
        <taxon>Bacillati</taxon>
        <taxon>Actinomycetota</taxon>
        <taxon>Actinomycetes</taxon>
        <taxon>Pseudonocardiales</taxon>
        <taxon>Pseudonocardiaceae</taxon>
        <taxon>Amycolatopsis</taxon>
    </lineage>
</organism>
<dbReference type="InterPro" id="IPR001509">
    <property type="entry name" value="Epimerase_deHydtase"/>
</dbReference>
<reference evidence="3" key="1">
    <citation type="journal article" date="2019" name="Int. J. Syst. Evol. Microbiol.">
        <title>The Global Catalogue of Microorganisms (GCM) 10K type strain sequencing project: providing services to taxonomists for standard genome sequencing and annotation.</title>
        <authorList>
            <consortium name="The Broad Institute Genomics Platform"/>
            <consortium name="The Broad Institute Genome Sequencing Center for Infectious Disease"/>
            <person name="Wu L."/>
            <person name="Ma J."/>
        </authorList>
    </citation>
    <scope>NUCLEOTIDE SEQUENCE [LARGE SCALE GENOMIC DNA]</scope>
    <source>
        <strain evidence="3">JCM 16898</strain>
    </source>
</reference>
<dbReference type="PANTHER" id="PTHR48079:SF6">
    <property type="entry name" value="NAD(P)-BINDING DOMAIN-CONTAINING PROTEIN-RELATED"/>
    <property type="match status" value="1"/>
</dbReference>
<dbReference type="EMBL" id="BAAAZN010000001">
    <property type="protein sequence ID" value="GAA3525850.1"/>
    <property type="molecule type" value="Genomic_DNA"/>
</dbReference>
<evidence type="ECO:0000259" key="1">
    <source>
        <dbReference type="Pfam" id="PF01370"/>
    </source>
</evidence>
<comment type="caution">
    <text evidence="2">The sequence shown here is derived from an EMBL/GenBank/DDBJ whole genome shotgun (WGS) entry which is preliminary data.</text>
</comment>
<keyword evidence="3" id="KW-1185">Reference proteome</keyword>
<protein>
    <submittedName>
        <fullName evidence="2">NAD(P)-dependent oxidoreductase</fullName>
    </submittedName>
</protein>
<gene>
    <name evidence="2" type="ORF">GCM10022222_05970</name>
</gene>
<dbReference type="InterPro" id="IPR036291">
    <property type="entry name" value="NAD(P)-bd_dom_sf"/>
</dbReference>
<dbReference type="Pfam" id="PF01370">
    <property type="entry name" value="Epimerase"/>
    <property type="match status" value="1"/>
</dbReference>
<dbReference type="PANTHER" id="PTHR48079">
    <property type="entry name" value="PROTEIN YEEZ"/>
    <property type="match status" value="1"/>
</dbReference>
<accession>A0ABP6UZE9</accession>
<dbReference type="InterPro" id="IPR051783">
    <property type="entry name" value="NAD(P)-dependent_oxidoreduct"/>
</dbReference>
<feature type="domain" description="NAD-dependent epimerase/dehydratase" evidence="1">
    <location>
        <begin position="5"/>
        <end position="217"/>
    </location>
</feature>
<dbReference type="RefSeq" id="WP_344854945.1">
    <property type="nucleotide sequence ID" value="NZ_BAAAZN010000001.1"/>
</dbReference>
<evidence type="ECO:0000313" key="3">
    <source>
        <dbReference type="Proteomes" id="UP001500689"/>
    </source>
</evidence>
<dbReference type="Proteomes" id="UP001500689">
    <property type="component" value="Unassembled WGS sequence"/>
</dbReference>
<dbReference type="Gene3D" id="3.40.50.720">
    <property type="entry name" value="NAD(P)-binding Rossmann-like Domain"/>
    <property type="match status" value="1"/>
</dbReference>
<name>A0ABP6UZE9_9PSEU</name>
<sequence length="299" mass="31440">MRVALAGATGVLGRALVPVLRAAGHHVTALVRDPGAAAETGADDVLTADALDPRAVQAAVRSARPEVVVHQLSALRGTDSFEATARLRTEGTANLIAAATEAGVRRLVAQSIAFAHEPVGEWVVDESAPLYVDAPDPGWATTVRAVADLEQQVLGTAGIALRYGTLYGPGTRYAPDSPFSAALARGRYPIADEGRGVTSFLHVSDAAQATLAAVESTVTGVFHITDDDPVPAATWLPEFAELAGGPPPRTLPANMLRRMLGWTAVHQMTAQRGATNARARTVLGWKPAHPSRHPEWTKR</sequence>
<dbReference type="SUPFAM" id="SSF51735">
    <property type="entry name" value="NAD(P)-binding Rossmann-fold domains"/>
    <property type="match status" value="1"/>
</dbReference>
<proteinExistence type="predicted"/>
<evidence type="ECO:0000313" key="2">
    <source>
        <dbReference type="EMBL" id="GAA3525850.1"/>
    </source>
</evidence>